<dbReference type="OMA" id="TTECVEP"/>
<name>I4F3J1_MODI5</name>
<gene>
    <name evidence="1" type="ordered locus">MODMU_4823</name>
</gene>
<accession>I4F3J1</accession>
<dbReference type="PATRIC" id="fig|477641.3.peg.4526"/>
<keyword evidence="2" id="KW-1185">Reference proteome</keyword>
<dbReference type="HOGENOM" id="CLU_052626_5_2_11"/>
<evidence type="ECO:0000313" key="1">
    <source>
        <dbReference type="EMBL" id="CCH90204.1"/>
    </source>
</evidence>
<protein>
    <recommendedName>
        <fullName evidence="3">DUF559 domain-containing protein</fullName>
    </recommendedName>
</protein>
<dbReference type="eggNOG" id="COG2852">
    <property type="taxonomic scope" value="Bacteria"/>
</dbReference>
<dbReference type="OrthoDB" id="3173471at2"/>
<reference evidence="1 2" key="1">
    <citation type="journal article" date="2012" name="J. Bacteriol.">
        <title>Genome Sequence of Radiation-Resistant Modestobacter marinus Strain BC501, a Representative Actinobacterium That Thrives on Calcareous Stone Surfaces.</title>
        <authorList>
            <person name="Normand P."/>
            <person name="Gury J."/>
            <person name="Pujic P."/>
            <person name="Chouaia B."/>
            <person name="Crotti E."/>
            <person name="Brusetti L."/>
            <person name="Daffonchio D."/>
            <person name="Vacherie B."/>
            <person name="Barbe V."/>
            <person name="Medigue C."/>
            <person name="Calteau A."/>
            <person name="Ghodhbane-Gtari F."/>
            <person name="Essoussi I."/>
            <person name="Nouioui I."/>
            <person name="Abbassi-Ghozzi I."/>
            <person name="Gtari M."/>
        </authorList>
    </citation>
    <scope>NUCLEOTIDE SEQUENCE [LARGE SCALE GENOMIC DNA]</scope>
    <source>
        <strain evidence="2">BC 501</strain>
    </source>
</reference>
<dbReference type="KEGG" id="mmar:MODMU_4823"/>
<proteinExistence type="predicted"/>
<evidence type="ECO:0000313" key="2">
    <source>
        <dbReference type="Proteomes" id="UP000006461"/>
    </source>
</evidence>
<dbReference type="AlphaFoldDB" id="I4F3J1"/>
<sequence length="296" mass="32258">MPVPPLRPAELRGRVFRGTWAVGAGLLTEQQLRSSAWRRLRRDVYADADLAVDHQLLARGVSLVMPRAAALGGRTAAVLWGLDDLASVDDPVEVVVPPGTRWTPGPGVRVRSAPLAGDVVRSGRVLRWTSRVRTAVDLIRRDEGDESVVLLDRLVTARVVALADVRAAVAALPPGGRGTVAARRTASLADGLAESPPETRLRLLLHRSELPRPVAQYQVRVDGRFRKDPVLLTPRKLGASLWTGPGAWHGDVAQFPEDRRRLNRITAAGWRVHFVTKQDVRRPAELLAGIAAALAW</sequence>
<dbReference type="EMBL" id="FO203431">
    <property type="protein sequence ID" value="CCH90204.1"/>
    <property type="molecule type" value="Genomic_DNA"/>
</dbReference>
<evidence type="ECO:0008006" key="3">
    <source>
        <dbReference type="Google" id="ProtNLM"/>
    </source>
</evidence>
<dbReference type="Proteomes" id="UP000006461">
    <property type="component" value="Chromosome"/>
</dbReference>
<organism evidence="1 2">
    <name type="scientific">Modestobacter italicus (strain DSM 44449 / CECT 9708 / BC 501)</name>
    <dbReference type="NCBI Taxonomy" id="2732864"/>
    <lineage>
        <taxon>Bacteria</taxon>
        <taxon>Bacillati</taxon>
        <taxon>Actinomycetota</taxon>
        <taxon>Actinomycetes</taxon>
        <taxon>Geodermatophilales</taxon>
        <taxon>Geodermatophilaceae</taxon>
        <taxon>Modestobacter</taxon>
    </lineage>
</organism>
<dbReference type="STRING" id="477641.MODMU_4823"/>